<dbReference type="InterPro" id="IPR036779">
    <property type="entry name" value="LysM_dom_sf"/>
</dbReference>
<dbReference type="Proteomes" id="UP000178170">
    <property type="component" value="Unassembled WGS sequence"/>
</dbReference>
<comment type="caution">
    <text evidence="3">The sequence shown here is derived from an EMBL/GenBank/DDBJ whole genome shotgun (WGS) entry which is preliminary data.</text>
</comment>
<dbReference type="CDD" id="cd00118">
    <property type="entry name" value="LysM"/>
    <property type="match status" value="2"/>
</dbReference>
<dbReference type="SUPFAM" id="SSF51261">
    <property type="entry name" value="Duplicated hybrid motif"/>
    <property type="match status" value="1"/>
</dbReference>
<dbReference type="Gene3D" id="2.70.70.10">
    <property type="entry name" value="Glucose Permease (Domain IIA)"/>
    <property type="match status" value="1"/>
</dbReference>
<gene>
    <name evidence="3" type="ORF">A2843_01475</name>
</gene>
<dbReference type="CDD" id="cd12797">
    <property type="entry name" value="M23_peptidase"/>
    <property type="match status" value="1"/>
</dbReference>
<dbReference type="SMART" id="SM00257">
    <property type="entry name" value="LysM"/>
    <property type="match status" value="2"/>
</dbReference>
<dbReference type="AlphaFoldDB" id="A0A1G2QX99"/>
<dbReference type="PANTHER" id="PTHR21666:SF270">
    <property type="entry name" value="MUREIN HYDROLASE ACTIVATOR ENVC"/>
    <property type="match status" value="1"/>
</dbReference>
<reference evidence="3 4" key="1">
    <citation type="journal article" date="2016" name="Nat. Commun.">
        <title>Thousands of microbial genomes shed light on interconnected biogeochemical processes in an aquifer system.</title>
        <authorList>
            <person name="Anantharaman K."/>
            <person name="Brown C.T."/>
            <person name="Hug L.A."/>
            <person name="Sharon I."/>
            <person name="Castelle C.J."/>
            <person name="Probst A.J."/>
            <person name="Thomas B.C."/>
            <person name="Singh A."/>
            <person name="Wilkins M.J."/>
            <person name="Karaoz U."/>
            <person name="Brodie E.L."/>
            <person name="Williams K.H."/>
            <person name="Hubbard S.S."/>
            <person name="Banfield J.F."/>
        </authorList>
    </citation>
    <scope>NUCLEOTIDE SEQUENCE [LARGE SCALE GENOMIC DNA]</scope>
</reference>
<sequence length="352" mass="37351">MRNRDDEISSQRRARTPLLYVALGAIFLLAVTGISLKALAHSPGTQVNMLLLAQASQGGNRQLPLQVRPASAVAFEAPELVLLDKTSVRAITPPQNLSASVLGALIGDSSTDSGSSREVQHYVVEKGDTIASLAERFGISADTIILANNLNSSSQLTPEEELLILPTSGALHLVRPGDTLSEIAVWYKGDIDEILYFNEITDAKDIFVGDLLIIPGGIKPAQLPAGRLTQLAGGYFMMPVPRSYKITQGLHPFNAIDFANGTCGGPAYAAASGLVQRVGYDGVAGNYVRIMHDNGVVTLYGHLSGQTVSSGERVGRGQIVGYIGYSGYTIPAGPRGCHLHFEVRGAANPFLK</sequence>
<evidence type="ECO:0000313" key="3">
    <source>
        <dbReference type="EMBL" id="OHA64632.1"/>
    </source>
</evidence>
<name>A0A1G2QX99_9BACT</name>
<feature type="transmembrane region" description="Helical" evidence="1">
    <location>
        <begin position="20"/>
        <end position="40"/>
    </location>
</feature>
<evidence type="ECO:0000256" key="1">
    <source>
        <dbReference type="SAM" id="Phobius"/>
    </source>
</evidence>
<dbReference type="InterPro" id="IPR011055">
    <property type="entry name" value="Dup_hybrid_motif"/>
</dbReference>
<dbReference type="GO" id="GO:0004222">
    <property type="term" value="F:metalloendopeptidase activity"/>
    <property type="evidence" value="ECO:0007669"/>
    <property type="project" value="TreeGrafter"/>
</dbReference>
<evidence type="ECO:0000259" key="2">
    <source>
        <dbReference type="PROSITE" id="PS51782"/>
    </source>
</evidence>
<dbReference type="PROSITE" id="PS51782">
    <property type="entry name" value="LYSM"/>
    <property type="match status" value="2"/>
</dbReference>
<feature type="domain" description="LysM" evidence="2">
    <location>
        <begin position="120"/>
        <end position="164"/>
    </location>
</feature>
<dbReference type="EMBL" id="MHTS01000010">
    <property type="protein sequence ID" value="OHA64632.1"/>
    <property type="molecule type" value="Genomic_DNA"/>
</dbReference>
<dbReference type="InterPro" id="IPR016047">
    <property type="entry name" value="M23ase_b-sheet_dom"/>
</dbReference>
<feature type="domain" description="LysM" evidence="2">
    <location>
        <begin position="170"/>
        <end position="214"/>
    </location>
</feature>
<keyword evidence="1" id="KW-0472">Membrane</keyword>
<accession>A0A1G2QX99</accession>
<keyword evidence="1" id="KW-0812">Transmembrane</keyword>
<proteinExistence type="predicted"/>
<dbReference type="Pfam" id="PF01476">
    <property type="entry name" value="LysM"/>
    <property type="match status" value="2"/>
</dbReference>
<dbReference type="InterPro" id="IPR050570">
    <property type="entry name" value="Cell_wall_metabolism_enzyme"/>
</dbReference>
<keyword evidence="1" id="KW-1133">Transmembrane helix</keyword>
<dbReference type="PANTHER" id="PTHR21666">
    <property type="entry name" value="PEPTIDASE-RELATED"/>
    <property type="match status" value="1"/>
</dbReference>
<dbReference type="Pfam" id="PF01551">
    <property type="entry name" value="Peptidase_M23"/>
    <property type="match status" value="1"/>
</dbReference>
<dbReference type="InterPro" id="IPR018392">
    <property type="entry name" value="LysM"/>
</dbReference>
<protein>
    <recommendedName>
        <fullName evidence="2">LysM domain-containing protein</fullName>
    </recommendedName>
</protein>
<organism evidence="3 4">
    <name type="scientific">Candidatus Wildermuthbacteria bacterium RIFCSPHIGHO2_01_FULL_48_27b</name>
    <dbReference type="NCBI Taxonomy" id="1802447"/>
    <lineage>
        <taxon>Bacteria</taxon>
        <taxon>Candidatus Wildermuthiibacteriota</taxon>
    </lineage>
</organism>
<dbReference type="Gene3D" id="3.10.350.10">
    <property type="entry name" value="LysM domain"/>
    <property type="match status" value="2"/>
</dbReference>
<evidence type="ECO:0000313" key="4">
    <source>
        <dbReference type="Proteomes" id="UP000178170"/>
    </source>
</evidence>